<accession>A0ABS8RN89</accession>
<dbReference type="InterPro" id="IPR045000">
    <property type="entry name" value="TR"/>
</dbReference>
<dbReference type="Proteomes" id="UP000823775">
    <property type="component" value="Unassembled WGS sequence"/>
</dbReference>
<gene>
    <name evidence="3" type="ORF">HAX54_040389</name>
</gene>
<reference evidence="3 4" key="1">
    <citation type="journal article" date="2021" name="BMC Genomics">
        <title>Datura genome reveals duplications of psychoactive alkaloid biosynthetic genes and high mutation rate following tissue culture.</title>
        <authorList>
            <person name="Rajewski A."/>
            <person name="Carter-House D."/>
            <person name="Stajich J."/>
            <person name="Litt A."/>
        </authorList>
    </citation>
    <scope>NUCLEOTIDE SEQUENCE [LARGE SCALE GENOMIC DNA]</scope>
    <source>
        <strain evidence="3">AR-01</strain>
    </source>
</reference>
<keyword evidence="4" id="KW-1185">Reference proteome</keyword>
<evidence type="ECO:0000313" key="3">
    <source>
        <dbReference type="EMBL" id="MCD7448276.1"/>
    </source>
</evidence>
<proteinExistence type="predicted"/>
<dbReference type="InterPro" id="IPR036291">
    <property type="entry name" value="NAD(P)-bd_dom_sf"/>
</dbReference>
<organism evidence="3 4">
    <name type="scientific">Datura stramonium</name>
    <name type="common">Jimsonweed</name>
    <name type="synonym">Common thornapple</name>
    <dbReference type="NCBI Taxonomy" id="4076"/>
    <lineage>
        <taxon>Eukaryota</taxon>
        <taxon>Viridiplantae</taxon>
        <taxon>Streptophyta</taxon>
        <taxon>Embryophyta</taxon>
        <taxon>Tracheophyta</taxon>
        <taxon>Spermatophyta</taxon>
        <taxon>Magnoliopsida</taxon>
        <taxon>eudicotyledons</taxon>
        <taxon>Gunneridae</taxon>
        <taxon>Pentapetalae</taxon>
        <taxon>asterids</taxon>
        <taxon>lamiids</taxon>
        <taxon>Solanales</taxon>
        <taxon>Solanaceae</taxon>
        <taxon>Solanoideae</taxon>
        <taxon>Datureae</taxon>
        <taxon>Datura</taxon>
    </lineage>
</organism>
<evidence type="ECO:0000313" key="4">
    <source>
        <dbReference type="Proteomes" id="UP000823775"/>
    </source>
</evidence>
<name>A0ABS8RN89_DATST</name>
<dbReference type="PANTHER" id="PTHR42898">
    <property type="entry name" value="TROPINONE REDUCTASE"/>
    <property type="match status" value="1"/>
</dbReference>
<comment type="caution">
    <text evidence="3">The sequence shown here is derived from an EMBL/GenBank/DDBJ whole genome shotgun (WGS) entry which is preliminary data.</text>
</comment>
<keyword evidence="2" id="KW-0560">Oxidoreductase</keyword>
<sequence length="242" mass="27316">MRNKWIQKKIKLRRRENSRKSIKAKIWQVEIQVGEDQCQTGSLQQKKSDILKTIKEAEDKDTELKAQDIKNLAVVESPKDTELKAQDIKNLAVVESPKDTELKAQDLSSGCTQIFGLCFAVITDSPLNIDGFDSPLQYSLGSFIYHFNGLSIEGRYSKGTTALVTGGSKGIIGYAIVEELAGLGARVYTCSRNEKELDECLEIWREKGLNVEGSVCDLLSRTERDKLMQIKHMYLMESSIFW</sequence>
<evidence type="ECO:0000256" key="2">
    <source>
        <dbReference type="ARBA" id="ARBA00023002"/>
    </source>
</evidence>
<dbReference type="Gene3D" id="3.40.50.720">
    <property type="entry name" value="NAD(P)-binding Rossmann-like Domain"/>
    <property type="match status" value="1"/>
</dbReference>
<dbReference type="Pfam" id="PF00106">
    <property type="entry name" value="adh_short"/>
    <property type="match status" value="1"/>
</dbReference>
<dbReference type="SUPFAM" id="SSF51735">
    <property type="entry name" value="NAD(P)-binding Rossmann-fold domains"/>
    <property type="match status" value="1"/>
</dbReference>
<protein>
    <submittedName>
        <fullName evidence="3">Uncharacterized protein</fullName>
    </submittedName>
</protein>
<dbReference type="EMBL" id="JACEIK010000057">
    <property type="protein sequence ID" value="MCD7448276.1"/>
    <property type="molecule type" value="Genomic_DNA"/>
</dbReference>
<dbReference type="InterPro" id="IPR002347">
    <property type="entry name" value="SDR_fam"/>
</dbReference>
<evidence type="ECO:0000256" key="1">
    <source>
        <dbReference type="ARBA" id="ARBA00022857"/>
    </source>
</evidence>
<keyword evidence="1" id="KW-0521">NADP</keyword>
<dbReference type="PANTHER" id="PTHR42898:SF91">
    <property type="entry name" value="TROPINONE REDUCTASE 1-LIKE"/>
    <property type="match status" value="1"/>
</dbReference>